<evidence type="ECO:0000313" key="2">
    <source>
        <dbReference type="EMBL" id="MBB3916262.1"/>
    </source>
</evidence>
<feature type="domain" description="AB hydrolase-1" evidence="1">
    <location>
        <begin position="34"/>
        <end position="279"/>
    </location>
</feature>
<dbReference type="RefSeq" id="WP_245438268.1">
    <property type="nucleotide sequence ID" value="NZ_JACIDG010000008.1"/>
</dbReference>
<dbReference type="GO" id="GO:0004301">
    <property type="term" value="F:epoxide hydrolase activity"/>
    <property type="evidence" value="ECO:0007669"/>
    <property type="project" value="TreeGrafter"/>
</dbReference>
<dbReference type="Gene3D" id="3.40.50.1820">
    <property type="entry name" value="alpha/beta hydrolase"/>
    <property type="match status" value="1"/>
</dbReference>
<dbReference type="InterPro" id="IPR000073">
    <property type="entry name" value="AB_hydrolase_1"/>
</dbReference>
<gene>
    <name evidence="2" type="ORF">GGQ65_003562</name>
</gene>
<reference evidence="2 3" key="1">
    <citation type="submission" date="2020-08" db="EMBL/GenBank/DDBJ databases">
        <title>Genomic Encyclopedia of Type Strains, Phase IV (KMG-IV): sequencing the most valuable type-strain genomes for metagenomic binning, comparative biology and taxonomic classification.</title>
        <authorList>
            <person name="Goeker M."/>
        </authorList>
    </citation>
    <scope>NUCLEOTIDE SEQUENCE [LARGE SCALE GENOMIC DNA]</scope>
    <source>
        <strain evidence="2 3">DSM 19331</strain>
    </source>
</reference>
<evidence type="ECO:0000259" key="1">
    <source>
        <dbReference type="Pfam" id="PF00561"/>
    </source>
</evidence>
<dbReference type="SUPFAM" id="SSF53474">
    <property type="entry name" value="alpha/beta-Hydrolases"/>
    <property type="match status" value="1"/>
</dbReference>
<sequence length="322" mass="36268">MTSYYEMTYRRLAVEDTEIFYRETHPKDAASTSPPILLLHGFPSTSHQYRALMERLGGSFRMIAPDYPGFGQSTAPVSKKEGGTFEYSFDNLSRAIEAFIDTLGLTRVILYIFDFGAPVGMRIATRRPELIAGLIIQNGNCYDAGLSEAAKRLMSARPEDPAVTAELSGLLTAEGVRFQYLTGTSRPERIMPDNYDLDLHYIEQPGRKQSQLDLLLDYKSNLPLYPQWQEWLRANVPPALIVWGKNDPFFTPAGAQAYLDDLPNAHLQFLETGHFALEECLPQVASLIGQFLAGFNARPPDVKLSVRKTRTISNFARLRDHR</sequence>
<evidence type="ECO:0000313" key="3">
    <source>
        <dbReference type="Proteomes" id="UP000545490"/>
    </source>
</evidence>
<dbReference type="PRINTS" id="PR00111">
    <property type="entry name" value="ABHYDROLASE"/>
</dbReference>
<dbReference type="PANTHER" id="PTHR42977:SF1">
    <property type="entry name" value="BLR6576 PROTEIN"/>
    <property type="match status" value="1"/>
</dbReference>
<protein>
    <submittedName>
        <fullName evidence="2">Pimeloyl-ACP methyl ester carboxylesterase</fullName>
    </submittedName>
</protein>
<dbReference type="InterPro" id="IPR029058">
    <property type="entry name" value="AB_hydrolase_fold"/>
</dbReference>
<dbReference type="InterPro" id="IPR051340">
    <property type="entry name" value="Haloalkane_dehalogenase"/>
</dbReference>
<dbReference type="Proteomes" id="UP000545490">
    <property type="component" value="Unassembled WGS sequence"/>
</dbReference>
<proteinExistence type="predicted"/>
<dbReference type="PANTHER" id="PTHR42977">
    <property type="entry name" value="HYDROLASE-RELATED"/>
    <property type="match status" value="1"/>
</dbReference>
<accession>A0A7W6BCC2</accession>
<dbReference type="Pfam" id="PF00561">
    <property type="entry name" value="Abhydrolase_1"/>
    <property type="match status" value="1"/>
</dbReference>
<organism evidence="2 3">
    <name type="scientific">Rhizobium fabae</name>
    <dbReference type="NCBI Taxonomy" id="573179"/>
    <lineage>
        <taxon>Bacteria</taxon>
        <taxon>Pseudomonadati</taxon>
        <taxon>Pseudomonadota</taxon>
        <taxon>Alphaproteobacteria</taxon>
        <taxon>Hyphomicrobiales</taxon>
        <taxon>Rhizobiaceae</taxon>
        <taxon>Rhizobium/Agrobacterium group</taxon>
        <taxon>Rhizobium</taxon>
    </lineage>
</organism>
<name>A0A7W6BCC2_9HYPH</name>
<comment type="caution">
    <text evidence="2">The sequence shown here is derived from an EMBL/GenBank/DDBJ whole genome shotgun (WGS) entry which is preliminary data.</text>
</comment>
<dbReference type="AlphaFoldDB" id="A0A7W6BCC2"/>
<dbReference type="EMBL" id="JACIDG010000008">
    <property type="protein sequence ID" value="MBB3916262.1"/>
    <property type="molecule type" value="Genomic_DNA"/>
</dbReference>